<reference evidence="1" key="1">
    <citation type="submission" date="2014-05" db="EMBL/GenBank/DDBJ databases">
        <authorList>
            <person name="Chronopoulou M."/>
        </authorList>
    </citation>
    <scope>NUCLEOTIDE SEQUENCE</scope>
    <source>
        <tissue evidence="1">Whole organism</tissue>
    </source>
</reference>
<proteinExistence type="predicted"/>
<evidence type="ECO:0000313" key="1">
    <source>
        <dbReference type="EMBL" id="CDW29031.1"/>
    </source>
</evidence>
<organism evidence="1">
    <name type="scientific">Lepeophtheirus salmonis</name>
    <name type="common">Salmon louse</name>
    <name type="synonym">Caligus salmonis</name>
    <dbReference type="NCBI Taxonomy" id="72036"/>
    <lineage>
        <taxon>Eukaryota</taxon>
        <taxon>Metazoa</taxon>
        <taxon>Ecdysozoa</taxon>
        <taxon>Arthropoda</taxon>
        <taxon>Crustacea</taxon>
        <taxon>Multicrustacea</taxon>
        <taxon>Hexanauplia</taxon>
        <taxon>Copepoda</taxon>
        <taxon>Siphonostomatoida</taxon>
        <taxon>Caligidae</taxon>
        <taxon>Lepeophtheirus</taxon>
    </lineage>
</organism>
<dbReference type="EMBL" id="HACA01011670">
    <property type="protein sequence ID" value="CDW29031.1"/>
    <property type="molecule type" value="Transcribed_RNA"/>
</dbReference>
<protein>
    <submittedName>
        <fullName evidence="1">Uncharacterized protein</fullName>
    </submittedName>
</protein>
<feature type="non-terminal residue" evidence="1">
    <location>
        <position position="1"/>
    </location>
</feature>
<accession>A0A0K2TUE8</accession>
<name>A0A0K2TUE8_LEPSM</name>
<sequence>TKNFFDLRFLTILLASNDARGNLRTTSEEPVTVSTKHVAPVHDISILSLESKKIINIKVSRKIHGYFCLNIKRVNTPKKKIQI</sequence>
<dbReference type="AlphaFoldDB" id="A0A0K2TUE8"/>